<gene>
    <name evidence="1" type="ORF">SAMN05444352_11725</name>
</gene>
<name>A0A239I2Y9_9PSED</name>
<keyword evidence="2" id="KW-1185">Reference proteome</keyword>
<dbReference type="RefSeq" id="WP_052419459.1">
    <property type="nucleotide sequence ID" value="NZ_FZOL01000017.1"/>
</dbReference>
<sequence length="356" mass="40871">MVDLKGVFRIIKQFHLPTRNLLHIDPLSGHESIKSLSIRFWFENLRRRTALPTAYSLEQFFEPSSFIRDQNDSISSYRNKWIRYEDGVHRPQPALLRMVDEKCHGSARDLNHPLWRALDVSDQKILKGESFLRALAPGVQTVIFTPEDDAPLIQSARLPVTFVLLKRLVRKANLDAVACLVWLLRESRHAGGTNTGRIGMALHHVLLMMAMDLHAMKVARPLLQILVDRILPLAMQPHERVALSVNEYIEASARLNILVYRTKIGKGQSLPWSKRTRVMAKLLDITYGFDIFFAMGKPFRIDESAPGLSQEHLRLAASEKKDADWGWECLRSNRQGNVKEMLERYDYEEIPVTADT</sequence>
<dbReference type="STRING" id="1215104.GCA_000730585_02263"/>
<dbReference type="OrthoDB" id="6997471at2"/>
<proteinExistence type="predicted"/>
<organism evidence="1 2">
    <name type="scientific">Pseudomonas japonica</name>
    <dbReference type="NCBI Taxonomy" id="256466"/>
    <lineage>
        <taxon>Bacteria</taxon>
        <taxon>Pseudomonadati</taxon>
        <taxon>Pseudomonadota</taxon>
        <taxon>Gammaproteobacteria</taxon>
        <taxon>Pseudomonadales</taxon>
        <taxon>Pseudomonadaceae</taxon>
        <taxon>Pseudomonas</taxon>
    </lineage>
</organism>
<dbReference type="AlphaFoldDB" id="A0A239I2Y9"/>
<reference evidence="2" key="1">
    <citation type="submission" date="2017-06" db="EMBL/GenBank/DDBJ databases">
        <authorList>
            <person name="Varghese N."/>
            <person name="Submissions S."/>
        </authorList>
    </citation>
    <scope>NUCLEOTIDE SEQUENCE [LARGE SCALE GENOMIC DNA]</scope>
    <source>
        <strain evidence="2">DSM 22348</strain>
    </source>
</reference>
<accession>A0A239I2Y9</accession>
<dbReference type="Proteomes" id="UP000198407">
    <property type="component" value="Unassembled WGS sequence"/>
</dbReference>
<protein>
    <submittedName>
        <fullName evidence="1">Uncharacterized protein</fullName>
    </submittedName>
</protein>
<evidence type="ECO:0000313" key="2">
    <source>
        <dbReference type="Proteomes" id="UP000198407"/>
    </source>
</evidence>
<evidence type="ECO:0000313" key="1">
    <source>
        <dbReference type="EMBL" id="SNS86704.1"/>
    </source>
</evidence>
<dbReference type="EMBL" id="FZOL01000017">
    <property type="protein sequence ID" value="SNS86704.1"/>
    <property type="molecule type" value="Genomic_DNA"/>
</dbReference>